<dbReference type="InterPro" id="IPR001202">
    <property type="entry name" value="WW_dom"/>
</dbReference>
<dbReference type="Proteomes" id="UP000663866">
    <property type="component" value="Unassembled WGS sequence"/>
</dbReference>
<proteinExistence type="predicted"/>
<evidence type="ECO:0000313" key="2">
    <source>
        <dbReference type="EMBL" id="CAF4746855.1"/>
    </source>
</evidence>
<dbReference type="Gene3D" id="2.20.70.10">
    <property type="match status" value="1"/>
</dbReference>
<comment type="caution">
    <text evidence="2">The sequence shown here is derived from an EMBL/GenBank/DDBJ whole genome shotgun (WGS) entry which is preliminary data.</text>
</comment>
<dbReference type="AlphaFoldDB" id="A0A821L8J6"/>
<feature type="non-terminal residue" evidence="2">
    <location>
        <position position="1"/>
    </location>
</feature>
<gene>
    <name evidence="2" type="ORF">OVN521_LOCUS50009</name>
</gene>
<protein>
    <recommendedName>
        <fullName evidence="1">WW domain-containing protein</fullName>
    </recommendedName>
</protein>
<dbReference type="PROSITE" id="PS50020">
    <property type="entry name" value="WW_DOMAIN_2"/>
    <property type="match status" value="1"/>
</dbReference>
<evidence type="ECO:0000259" key="1">
    <source>
        <dbReference type="PROSITE" id="PS50020"/>
    </source>
</evidence>
<dbReference type="SUPFAM" id="SSF51045">
    <property type="entry name" value="WW domain"/>
    <property type="match status" value="1"/>
</dbReference>
<dbReference type="PROSITE" id="PS01159">
    <property type="entry name" value="WW_DOMAIN_1"/>
    <property type="match status" value="1"/>
</dbReference>
<sequence>PRRSNTVIAEPDSTITLPIGWSKPWSTKEKRFYYFNENTGESRWDPPT</sequence>
<keyword evidence="3" id="KW-1185">Reference proteome</keyword>
<organism evidence="2 3">
    <name type="scientific">Rotaria magnacalcarata</name>
    <dbReference type="NCBI Taxonomy" id="392030"/>
    <lineage>
        <taxon>Eukaryota</taxon>
        <taxon>Metazoa</taxon>
        <taxon>Spiralia</taxon>
        <taxon>Gnathifera</taxon>
        <taxon>Rotifera</taxon>
        <taxon>Eurotatoria</taxon>
        <taxon>Bdelloidea</taxon>
        <taxon>Philodinida</taxon>
        <taxon>Philodinidae</taxon>
        <taxon>Rotaria</taxon>
    </lineage>
</organism>
<dbReference type="Pfam" id="PF00397">
    <property type="entry name" value="WW"/>
    <property type="match status" value="1"/>
</dbReference>
<feature type="domain" description="WW" evidence="1">
    <location>
        <begin position="15"/>
        <end position="48"/>
    </location>
</feature>
<dbReference type="InterPro" id="IPR036020">
    <property type="entry name" value="WW_dom_sf"/>
</dbReference>
<name>A0A821L8J6_9BILA</name>
<accession>A0A821L8J6</accession>
<dbReference type="EMBL" id="CAJOBG010112741">
    <property type="protein sequence ID" value="CAF4746855.1"/>
    <property type="molecule type" value="Genomic_DNA"/>
</dbReference>
<reference evidence="2" key="1">
    <citation type="submission" date="2021-02" db="EMBL/GenBank/DDBJ databases">
        <authorList>
            <person name="Nowell W R."/>
        </authorList>
    </citation>
    <scope>NUCLEOTIDE SEQUENCE</scope>
</reference>
<evidence type="ECO:0000313" key="3">
    <source>
        <dbReference type="Proteomes" id="UP000663866"/>
    </source>
</evidence>